<dbReference type="PANTHER" id="PTHR43267">
    <property type="entry name" value="TRNA THREONYLCARBAMOYLADENOSINE DEHYDRATASE"/>
    <property type="match status" value="1"/>
</dbReference>
<dbReference type="OrthoDB" id="9804150at2"/>
<dbReference type="Gene3D" id="3.40.50.720">
    <property type="entry name" value="NAD(P)-binding Rossmann-like Domain"/>
    <property type="match status" value="1"/>
</dbReference>
<keyword evidence="3" id="KW-1185">Reference proteome</keyword>
<dbReference type="GO" id="GO:0061503">
    <property type="term" value="F:tRNA threonylcarbamoyladenosine dehydratase"/>
    <property type="evidence" value="ECO:0007669"/>
    <property type="project" value="TreeGrafter"/>
</dbReference>
<dbReference type="InterPro" id="IPR035985">
    <property type="entry name" value="Ubiquitin-activating_enz"/>
</dbReference>
<dbReference type="PANTHER" id="PTHR43267:SF1">
    <property type="entry name" value="TRNA THREONYLCARBAMOYLADENOSINE DEHYDRATASE"/>
    <property type="match status" value="1"/>
</dbReference>
<dbReference type="InterPro" id="IPR000594">
    <property type="entry name" value="ThiF_NAD_FAD-bd"/>
</dbReference>
<gene>
    <name evidence="2" type="ORF">B1806_14265</name>
</gene>
<evidence type="ECO:0000313" key="2">
    <source>
        <dbReference type="EMBL" id="THD07903.1"/>
    </source>
</evidence>
<sequence>MLASDPRFAGVVRLYGAAALQRLAAARVGVVGVGGVGSWAAEALARSGVGTLRLIDADEVCISNTNRQSHALDGNYGKPKVAVLGERLHAINPALHLQPVERFLTTERMDLLADCDVVLDACDALAVKVALIAHCRRNKQPVVTVGSAGGRSDAVRVQVRDLSRTEHDALLALVRKRLRQQHGFARNPERYFGIAAVYSMENVRRAPDVDAACEPGSLDCGGGLGSVMHVTASFGMAAAGKTLELLLR</sequence>
<proteinExistence type="predicted"/>
<protein>
    <submittedName>
        <fullName evidence="2">tRNA threonylcarbamoyladenosine dehydratase</fullName>
    </submittedName>
</protein>
<dbReference type="Pfam" id="PF00899">
    <property type="entry name" value="ThiF"/>
    <property type="match status" value="1"/>
</dbReference>
<evidence type="ECO:0000313" key="3">
    <source>
        <dbReference type="Proteomes" id="UP000307749"/>
    </source>
</evidence>
<dbReference type="RefSeq" id="WP_081128809.1">
    <property type="nucleotide sequence ID" value="NZ_DAHXOC010000006.1"/>
</dbReference>
<dbReference type="GO" id="GO:0061504">
    <property type="term" value="P:cyclic threonylcarbamoyladenosine biosynthetic process"/>
    <property type="evidence" value="ECO:0007669"/>
    <property type="project" value="TreeGrafter"/>
</dbReference>
<dbReference type="GO" id="GO:0008641">
    <property type="term" value="F:ubiquitin-like modifier activating enzyme activity"/>
    <property type="evidence" value="ECO:0007669"/>
    <property type="project" value="InterPro"/>
</dbReference>
<name>A0A4S3KGY3_9GAMM</name>
<accession>A0A4S3KGY3</accession>
<dbReference type="STRING" id="993689.GCA_002077135_02865"/>
<dbReference type="EMBL" id="MWQO01000054">
    <property type="protein sequence ID" value="THD07903.1"/>
    <property type="molecule type" value="Genomic_DNA"/>
</dbReference>
<reference evidence="2 3" key="1">
    <citation type="submission" date="2017-02" db="EMBL/GenBank/DDBJ databases">
        <title>Whole genome sequencing of Metallibacterium scheffleri DSM 24874 (T).</title>
        <authorList>
            <person name="Kumar S."/>
            <person name="Patil P."/>
            <person name="Patil P.B."/>
        </authorList>
    </citation>
    <scope>NUCLEOTIDE SEQUENCE [LARGE SCALE GENOMIC DNA]</scope>
    <source>
        <strain evidence="2 3">DSM 24874</strain>
    </source>
</reference>
<dbReference type="InterPro" id="IPR045886">
    <property type="entry name" value="ThiF/MoeB/HesA"/>
</dbReference>
<dbReference type="Proteomes" id="UP000307749">
    <property type="component" value="Unassembled WGS sequence"/>
</dbReference>
<dbReference type="SUPFAM" id="SSF69572">
    <property type="entry name" value="Activating enzymes of the ubiquitin-like proteins"/>
    <property type="match status" value="1"/>
</dbReference>
<feature type="domain" description="THIF-type NAD/FAD binding fold" evidence="1">
    <location>
        <begin position="13"/>
        <end position="160"/>
    </location>
</feature>
<dbReference type="CDD" id="cd00755">
    <property type="entry name" value="YgdL_like"/>
    <property type="match status" value="1"/>
</dbReference>
<comment type="caution">
    <text evidence="2">The sequence shown here is derived from an EMBL/GenBank/DDBJ whole genome shotgun (WGS) entry which is preliminary data.</text>
</comment>
<evidence type="ECO:0000259" key="1">
    <source>
        <dbReference type="Pfam" id="PF00899"/>
    </source>
</evidence>
<organism evidence="2 3">
    <name type="scientific">Metallibacterium scheffleri</name>
    <dbReference type="NCBI Taxonomy" id="993689"/>
    <lineage>
        <taxon>Bacteria</taxon>
        <taxon>Pseudomonadati</taxon>
        <taxon>Pseudomonadota</taxon>
        <taxon>Gammaproteobacteria</taxon>
        <taxon>Lysobacterales</taxon>
        <taxon>Rhodanobacteraceae</taxon>
        <taxon>Metallibacterium</taxon>
    </lineage>
</organism>
<dbReference type="AlphaFoldDB" id="A0A4S3KGY3"/>